<dbReference type="PANTHER" id="PTHR32438:SF5">
    <property type="entry name" value="4-ALPHA-GLUCANOTRANSFERASE DPE1, CHLOROPLASTIC_AMYLOPLASTIC"/>
    <property type="match status" value="1"/>
</dbReference>
<dbReference type="Proteomes" id="UP000700815">
    <property type="component" value="Unassembled WGS sequence"/>
</dbReference>
<keyword evidence="2 4" id="KW-0808">Transferase</keyword>
<organism evidence="7 8">
    <name type="scientific">Bifidobacterium miconis</name>
    <dbReference type="NCBI Taxonomy" id="2834435"/>
    <lineage>
        <taxon>Bacteria</taxon>
        <taxon>Bacillati</taxon>
        <taxon>Actinomycetota</taxon>
        <taxon>Actinomycetes</taxon>
        <taxon>Bifidobacteriales</taxon>
        <taxon>Bifidobacteriaceae</taxon>
        <taxon>Bifidobacterium</taxon>
    </lineage>
</organism>
<dbReference type="InterPro" id="IPR048458">
    <property type="entry name" value="MalQ_N"/>
</dbReference>
<evidence type="ECO:0000256" key="4">
    <source>
        <dbReference type="RuleBase" id="RU361207"/>
    </source>
</evidence>
<feature type="compositionally biased region" description="Low complexity" evidence="5">
    <location>
        <begin position="46"/>
        <end position="80"/>
    </location>
</feature>
<evidence type="ECO:0000256" key="2">
    <source>
        <dbReference type="ARBA" id="ARBA00022679"/>
    </source>
</evidence>
<dbReference type="Pfam" id="PF21226">
    <property type="entry name" value="MalQ_N"/>
    <property type="match status" value="1"/>
</dbReference>
<protein>
    <recommendedName>
        <fullName evidence="4">4-alpha-glucanotransferase</fullName>
        <ecNumber evidence="4">2.4.1.25</ecNumber>
    </recommendedName>
    <alternativeName>
        <fullName evidence="4">Amylomaltase</fullName>
    </alternativeName>
    <alternativeName>
        <fullName evidence="4">Disproportionating enzyme</fullName>
    </alternativeName>
</protein>
<comment type="caution">
    <text evidence="7">The sequence shown here is derived from an EMBL/GenBank/DDBJ whole genome shotgun (WGS) entry which is preliminary data.</text>
</comment>
<gene>
    <name evidence="7" type="primary">malQ</name>
    <name evidence="7" type="ORF">KIH79_03815</name>
</gene>
<dbReference type="EC" id="2.4.1.25" evidence="4"/>
<sequence length="867" mass="92744">MTDTTPNTSPTESVIPDASVAAGTASDTPIAPVISVTSPIKPTPTAPVASAASVTPNINPAQTTSAAAGTASDTPTAPIASDAPAVAPAITPAAIGTAPAAPDVPAKPAQPTESAERLARPLIRLAKAGGVATSYIDQVGTYVEIDDDVLVNVLAALGIDAGSDAAIARSLAQLEHERDERLLHSHTIVVTAGKDTSVTLHCTESEQPTATITLEDGTRYHSDLDDILPSVSSADQFLVLPDDLPIGYHTLRVDTGERQDEATLLVAPERIPLPDAVAAKPRWGWMAQLYAERSPESWGVGDYGDLRRLAADAGAKSGADFMLINPIHATAPVPPLEPSPYLPESRRFLNVTYIRPQDVPEYAELPAEARARVDALHATVAAANDSSDPLDLNASWDAKRRALRIIFDQPRSAEREAAFQSFVAAAGPDLDAFATWCLAFEVWGAPWEADSWFTRYDRESPEVADLVREHHDLFEFNRWLQWIADEQVTAAQTAAKGSGMALGLMLDMAVGVHMLGADAWWNPERFAVGSVTVGCPPDFYNQQGQDWGQPPFSPRYLADTGYRVYREMVHAIFEHAGAVRIDHVLGLFRLWWIPQGRGAKGGAYVTYDHEAMLAVLAIEATRANGVVVGEDLGTVPDYVRKILADHGVLGTDVEWFSRVDDSATAGDPYAPPSTYRRQALASVTTHDLPPTAGYLEFEHVKIREELGLLASSADEFQASAEAERRAMLELLVSGGWLRVPSTDGLAGCVGLAGGTDQFDATDATATATGAIGTYLSAADIAADVPAYEQRIVEAMHRMLTDTPSVLRQATLMDGVGQHRAVNQPGTSDQYPNWRIPLTDAAGHVVHTEDVFDNPRVLSLAAVMNGRA</sequence>
<keyword evidence="3 4" id="KW-0119">Carbohydrate metabolism</keyword>
<proteinExistence type="inferred from homology"/>
<accession>A0ABS6WDG5</accession>
<evidence type="ECO:0000256" key="1">
    <source>
        <dbReference type="ARBA" id="ARBA00022676"/>
    </source>
</evidence>
<evidence type="ECO:0000313" key="7">
    <source>
        <dbReference type="EMBL" id="MBW3092094.1"/>
    </source>
</evidence>
<keyword evidence="1 4" id="KW-0328">Glycosyltransferase</keyword>
<evidence type="ECO:0000259" key="6">
    <source>
        <dbReference type="Pfam" id="PF21226"/>
    </source>
</evidence>
<feature type="region of interest" description="Disordered" evidence="5">
    <location>
        <begin position="1"/>
        <end position="23"/>
    </location>
</feature>
<evidence type="ECO:0000256" key="3">
    <source>
        <dbReference type="ARBA" id="ARBA00023277"/>
    </source>
</evidence>
<dbReference type="InterPro" id="IPR003385">
    <property type="entry name" value="Glyco_hydro_77"/>
</dbReference>
<keyword evidence="8" id="KW-1185">Reference proteome</keyword>
<evidence type="ECO:0000313" key="8">
    <source>
        <dbReference type="Proteomes" id="UP000700815"/>
    </source>
</evidence>
<dbReference type="GO" id="GO:0004134">
    <property type="term" value="F:4-alpha-glucanotransferase activity"/>
    <property type="evidence" value="ECO:0007669"/>
    <property type="project" value="UniProtKB-EC"/>
</dbReference>
<evidence type="ECO:0000256" key="5">
    <source>
        <dbReference type="SAM" id="MobiDB-lite"/>
    </source>
</evidence>
<comment type="similarity">
    <text evidence="4">Belongs to the disproportionating enzyme family.</text>
</comment>
<dbReference type="EMBL" id="JAHBBH010000007">
    <property type="protein sequence ID" value="MBW3092094.1"/>
    <property type="molecule type" value="Genomic_DNA"/>
</dbReference>
<dbReference type="NCBIfam" id="TIGR00217">
    <property type="entry name" value="malQ"/>
    <property type="match status" value="1"/>
</dbReference>
<dbReference type="PANTHER" id="PTHR32438">
    <property type="entry name" value="4-ALPHA-GLUCANOTRANSFERASE DPE1, CHLOROPLASTIC/AMYLOPLASTIC"/>
    <property type="match status" value="1"/>
</dbReference>
<name>A0ABS6WDG5_9BIFI</name>
<feature type="domain" description="MalQ N-terminal beta-sandwich" evidence="6">
    <location>
        <begin position="187"/>
        <end position="268"/>
    </location>
</feature>
<reference evidence="7 8" key="1">
    <citation type="submission" date="2021-05" db="EMBL/GenBank/DDBJ databases">
        <title>Phylogenetic classification of ten novel species belonging to the genus Bifidobacterium comprising B. colchicus sp. nov., B. abeli sp. nov., B. bicoloris sp. nov., B. guerezis sp. nov., B. rosaliae sp. nov., B. santillanensis sp. nov., B. argentati sp. nov., B. amazzoni sp. nov., B. pluviali sp. nov., and B. pinnaculum sp. nov.</title>
        <authorList>
            <person name="Lugli G.A."/>
            <person name="Ruiz Garcia L."/>
            <person name="Margolles A."/>
            <person name="Ventura M."/>
        </authorList>
    </citation>
    <scope>NUCLEOTIDE SEQUENCE [LARGE SCALE GENOMIC DNA]</scope>
    <source>
        <strain evidence="7 8">82T10</strain>
    </source>
</reference>
<feature type="region of interest" description="Disordered" evidence="5">
    <location>
        <begin position="39"/>
        <end position="80"/>
    </location>
</feature>
<comment type="catalytic activity">
    <reaction evidence="4">
        <text>Transfers a segment of a (1-&gt;4)-alpha-D-glucan to a new position in an acceptor, which may be glucose or a (1-&gt;4)-alpha-D-glucan.</text>
        <dbReference type="EC" id="2.4.1.25"/>
    </reaction>
</comment>
<dbReference type="Pfam" id="PF02446">
    <property type="entry name" value="Glyco_hydro_77"/>
    <property type="match status" value="1"/>
</dbReference>
<feature type="compositionally biased region" description="Polar residues" evidence="5">
    <location>
        <begin position="1"/>
        <end position="12"/>
    </location>
</feature>